<proteinExistence type="inferred from homology"/>
<evidence type="ECO:0000256" key="2">
    <source>
        <dbReference type="ARBA" id="ARBA00023002"/>
    </source>
</evidence>
<dbReference type="InterPro" id="IPR002347">
    <property type="entry name" value="SDR_fam"/>
</dbReference>
<dbReference type="SUPFAM" id="SSF51735">
    <property type="entry name" value="NAD(P)-binding Rossmann-fold domains"/>
    <property type="match status" value="1"/>
</dbReference>
<dbReference type="Pfam" id="PF00106">
    <property type="entry name" value="adh_short"/>
    <property type="match status" value="1"/>
</dbReference>
<name>A0A0C9SUD6_PAXIN</name>
<comment type="similarity">
    <text evidence="1">Belongs to the short-chain dehydrogenases/reductases (SDR) family.</text>
</comment>
<evidence type="ECO:0000313" key="4">
    <source>
        <dbReference type="Proteomes" id="UP000053647"/>
    </source>
</evidence>
<dbReference type="HOGENOM" id="CLU_2321080_0_0_1"/>
<keyword evidence="4" id="KW-1185">Reference proteome</keyword>
<dbReference type="AlphaFoldDB" id="A0A0C9SUD6"/>
<dbReference type="EMBL" id="KN819361">
    <property type="protein sequence ID" value="KIJ12634.1"/>
    <property type="molecule type" value="Genomic_DNA"/>
</dbReference>
<organism evidence="3 4">
    <name type="scientific">Paxillus involutus ATCC 200175</name>
    <dbReference type="NCBI Taxonomy" id="664439"/>
    <lineage>
        <taxon>Eukaryota</taxon>
        <taxon>Fungi</taxon>
        <taxon>Dikarya</taxon>
        <taxon>Basidiomycota</taxon>
        <taxon>Agaricomycotina</taxon>
        <taxon>Agaricomycetes</taxon>
        <taxon>Agaricomycetidae</taxon>
        <taxon>Boletales</taxon>
        <taxon>Paxilineae</taxon>
        <taxon>Paxillaceae</taxon>
        <taxon>Paxillus</taxon>
    </lineage>
</organism>
<dbReference type="Gene3D" id="3.40.50.720">
    <property type="entry name" value="NAD(P)-binding Rossmann-like Domain"/>
    <property type="match status" value="1"/>
</dbReference>
<dbReference type="InterPro" id="IPR036291">
    <property type="entry name" value="NAD(P)-bd_dom_sf"/>
</dbReference>
<dbReference type="OrthoDB" id="2102561at2759"/>
<sequence length="99" mass="10759">MSNAVIPSMIKRHWQEGLIVNIGSIAGLITIPCGGLFCAAKTALHPISEGLVMEYKLFGIKGMWAEDGPAEYSYLIITGKSQGNNERGDRIKLKADVPR</sequence>
<dbReference type="GO" id="GO:0016491">
    <property type="term" value="F:oxidoreductase activity"/>
    <property type="evidence" value="ECO:0007669"/>
    <property type="project" value="UniProtKB-KW"/>
</dbReference>
<dbReference type="PANTHER" id="PTHR44169">
    <property type="entry name" value="NADPH-DEPENDENT 1-ACYLDIHYDROXYACETONE PHOSPHATE REDUCTASE"/>
    <property type="match status" value="1"/>
</dbReference>
<reference evidence="3 4" key="1">
    <citation type="submission" date="2014-06" db="EMBL/GenBank/DDBJ databases">
        <authorList>
            <consortium name="DOE Joint Genome Institute"/>
            <person name="Kuo A."/>
            <person name="Kohler A."/>
            <person name="Nagy L.G."/>
            <person name="Floudas D."/>
            <person name="Copeland A."/>
            <person name="Barry K.W."/>
            <person name="Cichocki N."/>
            <person name="Veneault-Fourrey C."/>
            <person name="LaButti K."/>
            <person name="Lindquist E.A."/>
            <person name="Lipzen A."/>
            <person name="Lundell T."/>
            <person name="Morin E."/>
            <person name="Murat C."/>
            <person name="Sun H."/>
            <person name="Tunlid A."/>
            <person name="Henrissat B."/>
            <person name="Grigoriev I.V."/>
            <person name="Hibbett D.S."/>
            <person name="Martin F."/>
            <person name="Nordberg H.P."/>
            <person name="Cantor M.N."/>
            <person name="Hua S.X."/>
        </authorList>
    </citation>
    <scope>NUCLEOTIDE SEQUENCE [LARGE SCALE GENOMIC DNA]</scope>
    <source>
        <strain evidence="3 4">ATCC 200175</strain>
    </source>
</reference>
<reference evidence="4" key="2">
    <citation type="submission" date="2015-01" db="EMBL/GenBank/DDBJ databases">
        <title>Evolutionary Origins and Diversification of the Mycorrhizal Mutualists.</title>
        <authorList>
            <consortium name="DOE Joint Genome Institute"/>
            <consortium name="Mycorrhizal Genomics Consortium"/>
            <person name="Kohler A."/>
            <person name="Kuo A."/>
            <person name="Nagy L.G."/>
            <person name="Floudas D."/>
            <person name="Copeland A."/>
            <person name="Barry K.W."/>
            <person name="Cichocki N."/>
            <person name="Veneault-Fourrey C."/>
            <person name="LaButti K."/>
            <person name="Lindquist E.A."/>
            <person name="Lipzen A."/>
            <person name="Lundell T."/>
            <person name="Morin E."/>
            <person name="Murat C."/>
            <person name="Riley R."/>
            <person name="Ohm R."/>
            <person name="Sun H."/>
            <person name="Tunlid A."/>
            <person name="Henrissat B."/>
            <person name="Grigoriev I.V."/>
            <person name="Hibbett D.S."/>
            <person name="Martin F."/>
        </authorList>
    </citation>
    <scope>NUCLEOTIDE SEQUENCE [LARGE SCALE GENOMIC DNA]</scope>
    <source>
        <strain evidence="4">ATCC 200175</strain>
    </source>
</reference>
<protein>
    <submittedName>
        <fullName evidence="3">Uncharacterized protein</fullName>
    </submittedName>
</protein>
<evidence type="ECO:0000313" key="3">
    <source>
        <dbReference type="EMBL" id="KIJ12634.1"/>
    </source>
</evidence>
<keyword evidence="2" id="KW-0560">Oxidoreductase</keyword>
<accession>A0A0C9SUD6</accession>
<evidence type="ECO:0000256" key="1">
    <source>
        <dbReference type="ARBA" id="ARBA00006484"/>
    </source>
</evidence>
<dbReference type="Proteomes" id="UP000053647">
    <property type="component" value="Unassembled WGS sequence"/>
</dbReference>
<gene>
    <name evidence="3" type="ORF">PAXINDRAFT_101116</name>
</gene>
<dbReference type="PANTHER" id="PTHR44169:SF6">
    <property type="entry name" value="NADPH-DEPENDENT 1-ACYLDIHYDROXYACETONE PHOSPHATE REDUCTASE"/>
    <property type="match status" value="1"/>
</dbReference>